<accession>A0ABN3FGU1</accession>
<evidence type="ECO:0000313" key="1">
    <source>
        <dbReference type="EMBL" id="GAA2330105.1"/>
    </source>
</evidence>
<reference evidence="1 2" key="1">
    <citation type="journal article" date="2019" name="Int. J. Syst. Evol. Microbiol.">
        <title>The Global Catalogue of Microorganisms (GCM) 10K type strain sequencing project: providing services to taxonomists for standard genome sequencing and annotation.</title>
        <authorList>
            <consortium name="The Broad Institute Genomics Platform"/>
            <consortium name="The Broad Institute Genome Sequencing Center for Infectious Disease"/>
            <person name="Wu L."/>
            <person name="Ma J."/>
        </authorList>
    </citation>
    <scope>NUCLEOTIDE SEQUENCE [LARGE SCALE GENOMIC DNA]</scope>
    <source>
        <strain evidence="1 2">JCM 16221</strain>
    </source>
</reference>
<organism evidence="1 2">
    <name type="scientific">Saccharopolyspora halophila</name>
    <dbReference type="NCBI Taxonomy" id="405551"/>
    <lineage>
        <taxon>Bacteria</taxon>
        <taxon>Bacillati</taxon>
        <taxon>Actinomycetota</taxon>
        <taxon>Actinomycetes</taxon>
        <taxon>Pseudonocardiales</taxon>
        <taxon>Pseudonocardiaceae</taxon>
        <taxon>Saccharopolyspora</taxon>
    </lineage>
</organism>
<comment type="caution">
    <text evidence="1">The sequence shown here is derived from an EMBL/GenBank/DDBJ whole genome shotgun (WGS) entry which is preliminary data.</text>
</comment>
<dbReference type="RefSeq" id="WP_344125240.1">
    <property type="nucleotide sequence ID" value="NZ_BAAARA010000001.1"/>
</dbReference>
<keyword evidence="2" id="KW-1185">Reference proteome</keyword>
<proteinExistence type="predicted"/>
<dbReference type="EMBL" id="BAAARA010000001">
    <property type="protein sequence ID" value="GAA2330105.1"/>
    <property type="molecule type" value="Genomic_DNA"/>
</dbReference>
<evidence type="ECO:0000313" key="2">
    <source>
        <dbReference type="Proteomes" id="UP001501218"/>
    </source>
</evidence>
<protein>
    <submittedName>
        <fullName evidence="1">Uncharacterized protein</fullName>
    </submittedName>
</protein>
<dbReference type="Proteomes" id="UP001501218">
    <property type="component" value="Unassembled WGS sequence"/>
</dbReference>
<sequence length="151" mass="17589">MTRISVDVVGELSDTQIKHFRDLLERQLQQMGLRGQITTPPRFMLQQHQEPGNLAVRIHLDTDPIDRQDPCRLVNDQHDAWIFMPSELLDMMANPKRVFPHVVCGRCMGKAGGNIVRKVLGVYQPDLWPEESQRAEIVKELRDQFRDKGWY</sequence>
<name>A0ABN3FGU1_9PSEU</name>
<gene>
    <name evidence="1" type="ORF">GCM10009854_01110</name>
</gene>